<evidence type="ECO:0000313" key="4">
    <source>
        <dbReference type="EMBL" id="KMQ86860.1"/>
    </source>
</evidence>
<dbReference type="Pfam" id="PF13359">
    <property type="entry name" value="DDE_Tnp_4"/>
    <property type="match status" value="1"/>
</dbReference>
<dbReference type="EMBL" id="LBMM01011409">
    <property type="protein sequence ID" value="KMQ86860.1"/>
    <property type="molecule type" value="Genomic_DNA"/>
</dbReference>
<keyword evidence="5" id="KW-1185">Reference proteome</keyword>
<accession>A0A0J7N2H5</accession>
<name>A0A0J7N2H5_LASNI</name>
<dbReference type="STRING" id="67767.A0A0J7N2H5"/>
<proteinExistence type="predicted"/>
<dbReference type="Proteomes" id="UP000036403">
    <property type="component" value="Unassembled WGS sequence"/>
</dbReference>
<organism evidence="4 5">
    <name type="scientific">Lasius niger</name>
    <name type="common">Black garden ant</name>
    <dbReference type="NCBI Taxonomy" id="67767"/>
    <lineage>
        <taxon>Eukaryota</taxon>
        <taxon>Metazoa</taxon>
        <taxon>Ecdysozoa</taxon>
        <taxon>Arthropoda</taxon>
        <taxon>Hexapoda</taxon>
        <taxon>Insecta</taxon>
        <taxon>Pterygota</taxon>
        <taxon>Neoptera</taxon>
        <taxon>Endopterygota</taxon>
        <taxon>Hymenoptera</taxon>
        <taxon>Apocrita</taxon>
        <taxon>Aculeata</taxon>
        <taxon>Formicoidea</taxon>
        <taxon>Formicidae</taxon>
        <taxon>Formicinae</taxon>
        <taxon>Lasius</taxon>
        <taxon>Lasius</taxon>
    </lineage>
</organism>
<evidence type="ECO:0000256" key="2">
    <source>
        <dbReference type="ARBA" id="ARBA00022723"/>
    </source>
</evidence>
<dbReference type="PaxDb" id="67767-A0A0J7N2H5"/>
<comment type="caution">
    <text evidence="4">The sequence shown here is derived from an EMBL/GenBank/DDBJ whole genome shotgun (WGS) entry which is preliminary data.</text>
</comment>
<dbReference type="AlphaFoldDB" id="A0A0J7N2H5"/>
<dbReference type="GO" id="GO:0046872">
    <property type="term" value="F:metal ion binding"/>
    <property type="evidence" value="ECO:0007669"/>
    <property type="project" value="UniProtKB-KW"/>
</dbReference>
<keyword evidence="2" id="KW-0479">Metal-binding</keyword>
<evidence type="ECO:0000259" key="3">
    <source>
        <dbReference type="Pfam" id="PF13359"/>
    </source>
</evidence>
<evidence type="ECO:0000256" key="1">
    <source>
        <dbReference type="ARBA" id="ARBA00001968"/>
    </source>
</evidence>
<sequence length="181" mass="20356">MLKTTDEPLHFNYLRVDSTIFEELFLLVGPHLEKQVNIREPIASHTRLQICLSQDAWMKVAADFESIWNFPHCLGAIDGKHIAIEAPPHSGSVYYNYKKFHSFNLTGIADAHYRFIIDVGSEGRRSDAGVFAASSIKARLETDSLNVPAPSTVGQSVLPYVFVGNEAYPLTVYLMRPYPKK</sequence>
<feature type="domain" description="DDE Tnp4" evidence="3">
    <location>
        <begin position="77"/>
        <end position="179"/>
    </location>
</feature>
<dbReference type="OrthoDB" id="7551515at2759"/>
<comment type="cofactor">
    <cofactor evidence="1">
        <name>a divalent metal cation</name>
        <dbReference type="ChEBI" id="CHEBI:60240"/>
    </cofactor>
</comment>
<protein>
    <submittedName>
        <fullName evidence="4">Nuclease harbi1</fullName>
    </submittedName>
</protein>
<gene>
    <name evidence="4" type="ORF">RF55_14048</name>
</gene>
<reference evidence="4 5" key="1">
    <citation type="submission" date="2015-04" db="EMBL/GenBank/DDBJ databases">
        <title>Lasius niger genome sequencing.</title>
        <authorList>
            <person name="Konorov E.A."/>
            <person name="Nikitin M.A."/>
            <person name="Kirill M.V."/>
            <person name="Chang P."/>
        </authorList>
    </citation>
    <scope>NUCLEOTIDE SEQUENCE [LARGE SCALE GENOMIC DNA]</scope>
    <source>
        <tissue evidence="4">Whole</tissue>
    </source>
</reference>
<evidence type="ECO:0000313" key="5">
    <source>
        <dbReference type="Proteomes" id="UP000036403"/>
    </source>
</evidence>
<dbReference type="InterPro" id="IPR027806">
    <property type="entry name" value="HARBI1_dom"/>
</dbReference>